<name>A0A7W7D386_9ACTN</name>
<dbReference type="PROSITE" id="PS50883">
    <property type="entry name" value="EAL"/>
    <property type="match status" value="1"/>
</dbReference>
<dbReference type="CDD" id="cd01949">
    <property type="entry name" value="GGDEF"/>
    <property type="match status" value="1"/>
</dbReference>
<dbReference type="Pfam" id="PF00563">
    <property type="entry name" value="EAL"/>
    <property type="match status" value="1"/>
</dbReference>
<feature type="domain" description="GGDEF" evidence="3">
    <location>
        <begin position="373"/>
        <end position="504"/>
    </location>
</feature>
<dbReference type="PANTHER" id="PTHR44757:SF2">
    <property type="entry name" value="BIOFILM ARCHITECTURE MAINTENANCE PROTEIN MBAA"/>
    <property type="match status" value="1"/>
</dbReference>
<evidence type="ECO:0000259" key="2">
    <source>
        <dbReference type="PROSITE" id="PS50883"/>
    </source>
</evidence>
<feature type="transmembrane region" description="Helical" evidence="1">
    <location>
        <begin position="111"/>
        <end position="129"/>
    </location>
</feature>
<feature type="transmembrane region" description="Helical" evidence="1">
    <location>
        <begin position="75"/>
        <end position="91"/>
    </location>
</feature>
<dbReference type="InterPro" id="IPR000160">
    <property type="entry name" value="GGDEF_dom"/>
</dbReference>
<protein>
    <submittedName>
        <fullName evidence="4">Diguanylate cyclase (GGDEF)-like protein</fullName>
    </submittedName>
</protein>
<sequence length="778" mass="82916">MTEERTAARLSLTPMLATGVFMLVTAIVLYAVNATHQVFSPAWGWLPGLVICCVTAVSCWQTARLARRDRPAQRLWRSIALCAVFVAAGNVGDARLSVVAPERVPLQQHDLVSSICYAAAIVVIVWALLRLPLGRQGASVRFVLDALTITVTVTVFAWYFTDRAGNAGDAQGTTVPMLLLAVLGLIVALAMVKVATTGMGGLEPGTLRWFAAAAAVGTIGGGLFPLVFEAGPGLSGSQIFVPATMLCVTLAADRHRRAAGMPARAPKRRLFSLVPYAAVAATDALLLRVSSDSSRTVAVVAAAATGLTALVVARQIGALRDNGRLLQRVDQQLNQLNDYQDELKHRATHDGLTGLANRVLFEQSADEMLAAGEPLCLAMVDLDDFKTINDRLGHAVGDAFLETIAQRLRATLRASDLPARLGGDEFGILLPGLTGDEALALLARLDEAMAVPFKVSGHQLLARASTGLAEAWPGATAAELLRRADIAMYYAKDNGKAQFAVYDEALERTHEADQKLGAELSHAFAARQLTLAYQPIVRLPDGKWTGLETLIRWPHPERGFVGPDLFIPIAERTGLIVPLGTWILHTALGQLAAWDAEFGPGVAPRELGVNVSARQLREPGFADEVREALSFSGVSPDRLVVEVTETAVFDGGVALDTLLEIVKLGVKVALDDFGTGHSSLGLLRTVPANTLKVDKSFVAGIGGASEEAVIATAMIQITDGLHLKAVAEGVETAAQADTLYQLGYRFAQGYHFSRPLPPAEVRSRLRDGELARSTSARN</sequence>
<dbReference type="EMBL" id="JACHMF010000001">
    <property type="protein sequence ID" value="MBB4698148.1"/>
    <property type="molecule type" value="Genomic_DNA"/>
</dbReference>
<evidence type="ECO:0000259" key="3">
    <source>
        <dbReference type="PROSITE" id="PS50887"/>
    </source>
</evidence>
<dbReference type="RefSeq" id="WP_184956186.1">
    <property type="nucleotide sequence ID" value="NZ_BOMC01000025.1"/>
</dbReference>
<keyword evidence="1" id="KW-0472">Membrane</keyword>
<dbReference type="InterPro" id="IPR029787">
    <property type="entry name" value="Nucleotide_cyclase"/>
</dbReference>
<comment type="caution">
    <text evidence="4">The sequence shown here is derived from an EMBL/GenBank/DDBJ whole genome shotgun (WGS) entry which is preliminary data.</text>
</comment>
<gene>
    <name evidence="4" type="ORF">BKA14_008296</name>
</gene>
<dbReference type="InterPro" id="IPR001633">
    <property type="entry name" value="EAL_dom"/>
</dbReference>
<dbReference type="NCBIfam" id="TIGR00254">
    <property type="entry name" value="GGDEF"/>
    <property type="match status" value="1"/>
</dbReference>
<accession>A0A7W7D386</accession>
<dbReference type="PROSITE" id="PS50887">
    <property type="entry name" value="GGDEF"/>
    <property type="match status" value="1"/>
</dbReference>
<dbReference type="InterPro" id="IPR035919">
    <property type="entry name" value="EAL_sf"/>
</dbReference>
<proteinExistence type="predicted"/>
<feature type="transmembrane region" description="Helical" evidence="1">
    <location>
        <begin position="273"/>
        <end position="291"/>
    </location>
</feature>
<feature type="transmembrane region" description="Helical" evidence="1">
    <location>
        <begin position="207"/>
        <end position="228"/>
    </location>
</feature>
<dbReference type="Gene3D" id="3.20.20.450">
    <property type="entry name" value="EAL domain"/>
    <property type="match status" value="1"/>
</dbReference>
<feature type="domain" description="EAL" evidence="2">
    <location>
        <begin position="513"/>
        <end position="769"/>
    </location>
</feature>
<dbReference type="InterPro" id="IPR043128">
    <property type="entry name" value="Rev_trsase/Diguanyl_cyclase"/>
</dbReference>
<keyword evidence="5" id="KW-1185">Reference proteome</keyword>
<dbReference type="Proteomes" id="UP000542742">
    <property type="component" value="Unassembled WGS sequence"/>
</dbReference>
<dbReference type="Gene3D" id="3.30.70.270">
    <property type="match status" value="1"/>
</dbReference>
<dbReference type="InterPro" id="IPR052155">
    <property type="entry name" value="Biofilm_reg_signaling"/>
</dbReference>
<reference evidence="4 5" key="1">
    <citation type="submission" date="2020-08" db="EMBL/GenBank/DDBJ databases">
        <title>Sequencing the genomes of 1000 actinobacteria strains.</title>
        <authorList>
            <person name="Klenk H.-P."/>
        </authorList>
    </citation>
    <scope>NUCLEOTIDE SEQUENCE [LARGE SCALE GENOMIC DNA]</scope>
    <source>
        <strain evidence="4 5">DSM 45518</strain>
    </source>
</reference>
<dbReference type="Pfam" id="PF00990">
    <property type="entry name" value="GGDEF"/>
    <property type="match status" value="1"/>
</dbReference>
<keyword evidence="1" id="KW-0812">Transmembrane</keyword>
<dbReference type="CDD" id="cd01948">
    <property type="entry name" value="EAL"/>
    <property type="match status" value="1"/>
</dbReference>
<keyword evidence="1" id="KW-1133">Transmembrane helix</keyword>
<dbReference type="SMART" id="SM00052">
    <property type="entry name" value="EAL"/>
    <property type="match status" value="1"/>
</dbReference>
<feature type="transmembrane region" description="Helical" evidence="1">
    <location>
        <begin position="12"/>
        <end position="32"/>
    </location>
</feature>
<evidence type="ECO:0000256" key="1">
    <source>
        <dbReference type="SAM" id="Phobius"/>
    </source>
</evidence>
<dbReference type="SUPFAM" id="SSF141868">
    <property type="entry name" value="EAL domain-like"/>
    <property type="match status" value="1"/>
</dbReference>
<dbReference type="AlphaFoldDB" id="A0A7W7D386"/>
<evidence type="ECO:0000313" key="5">
    <source>
        <dbReference type="Proteomes" id="UP000542742"/>
    </source>
</evidence>
<dbReference type="SMART" id="SM00267">
    <property type="entry name" value="GGDEF"/>
    <property type="match status" value="1"/>
</dbReference>
<dbReference type="PANTHER" id="PTHR44757">
    <property type="entry name" value="DIGUANYLATE CYCLASE DGCP"/>
    <property type="match status" value="1"/>
</dbReference>
<feature type="transmembrane region" description="Helical" evidence="1">
    <location>
        <begin position="44"/>
        <end position="63"/>
    </location>
</feature>
<feature type="transmembrane region" description="Helical" evidence="1">
    <location>
        <begin position="141"/>
        <end position="161"/>
    </location>
</feature>
<evidence type="ECO:0000313" key="4">
    <source>
        <dbReference type="EMBL" id="MBB4698148.1"/>
    </source>
</evidence>
<organism evidence="4 5">
    <name type="scientific">Paractinoplanes abujensis</name>
    <dbReference type="NCBI Taxonomy" id="882441"/>
    <lineage>
        <taxon>Bacteria</taxon>
        <taxon>Bacillati</taxon>
        <taxon>Actinomycetota</taxon>
        <taxon>Actinomycetes</taxon>
        <taxon>Micromonosporales</taxon>
        <taxon>Micromonosporaceae</taxon>
        <taxon>Paractinoplanes</taxon>
    </lineage>
</organism>
<feature type="transmembrane region" description="Helical" evidence="1">
    <location>
        <begin position="173"/>
        <end position="195"/>
    </location>
</feature>
<feature type="transmembrane region" description="Helical" evidence="1">
    <location>
        <begin position="297"/>
        <end position="317"/>
    </location>
</feature>
<dbReference type="SUPFAM" id="SSF55073">
    <property type="entry name" value="Nucleotide cyclase"/>
    <property type="match status" value="1"/>
</dbReference>